<gene>
    <name evidence="2" type="ORF">E2C01_089159</name>
</gene>
<keyword evidence="3" id="KW-1185">Reference proteome</keyword>
<dbReference type="Proteomes" id="UP000324222">
    <property type="component" value="Unassembled WGS sequence"/>
</dbReference>
<evidence type="ECO:0000313" key="3">
    <source>
        <dbReference type="Proteomes" id="UP000324222"/>
    </source>
</evidence>
<organism evidence="2 3">
    <name type="scientific">Portunus trituberculatus</name>
    <name type="common">Swimming crab</name>
    <name type="synonym">Neptunus trituberculatus</name>
    <dbReference type="NCBI Taxonomy" id="210409"/>
    <lineage>
        <taxon>Eukaryota</taxon>
        <taxon>Metazoa</taxon>
        <taxon>Ecdysozoa</taxon>
        <taxon>Arthropoda</taxon>
        <taxon>Crustacea</taxon>
        <taxon>Multicrustacea</taxon>
        <taxon>Malacostraca</taxon>
        <taxon>Eumalacostraca</taxon>
        <taxon>Eucarida</taxon>
        <taxon>Decapoda</taxon>
        <taxon>Pleocyemata</taxon>
        <taxon>Brachyura</taxon>
        <taxon>Eubrachyura</taxon>
        <taxon>Portunoidea</taxon>
        <taxon>Portunidae</taxon>
        <taxon>Portuninae</taxon>
        <taxon>Portunus</taxon>
    </lineage>
</organism>
<comment type="caution">
    <text evidence="2">The sequence shown here is derived from an EMBL/GenBank/DDBJ whole genome shotgun (WGS) entry which is preliminary data.</text>
</comment>
<feature type="compositionally biased region" description="Polar residues" evidence="1">
    <location>
        <begin position="1"/>
        <end position="10"/>
    </location>
</feature>
<dbReference type="EMBL" id="VSRR010096946">
    <property type="protein sequence ID" value="MPC94009.1"/>
    <property type="molecule type" value="Genomic_DNA"/>
</dbReference>
<feature type="region of interest" description="Disordered" evidence="1">
    <location>
        <begin position="1"/>
        <end position="22"/>
    </location>
</feature>
<name>A0A5B7JGH7_PORTR</name>
<evidence type="ECO:0000313" key="2">
    <source>
        <dbReference type="EMBL" id="MPC94009.1"/>
    </source>
</evidence>
<proteinExistence type="predicted"/>
<sequence>MQEQVWQVVSTGAKKGKSSGCLTSRRRGMKCGPCTEKFAHPCTKGVDWQRPERERQARPKMEVRERRLGERSGERCEEQGWGRNVYRQRDATVLSKVTMLRWVM</sequence>
<reference evidence="2 3" key="1">
    <citation type="submission" date="2019-05" db="EMBL/GenBank/DDBJ databases">
        <title>Another draft genome of Portunus trituberculatus and its Hox gene families provides insights of decapod evolution.</title>
        <authorList>
            <person name="Jeong J.-H."/>
            <person name="Song I."/>
            <person name="Kim S."/>
            <person name="Choi T."/>
            <person name="Kim D."/>
            <person name="Ryu S."/>
            <person name="Kim W."/>
        </authorList>
    </citation>
    <scope>NUCLEOTIDE SEQUENCE [LARGE SCALE GENOMIC DNA]</scope>
    <source>
        <tissue evidence="2">Muscle</tissue>
    </source>
</reference>
<dbReference type="AlphaFoldDB" id="A0A5B7JGH7"/>
<protein>
    <submittedName>
        <fullName evidence="2">Uncharacterized protein</fullName>
    </submittedName>
</protein>
<accession>A0A5B7JGH7</accession>
<evidence type="ECO:0000256" key="1">
    <source>
        <dbReference type="SAM" id="MobiDB-lite"/>
    </source>
</evidence>